<reference evidence="2" key="1">
    <citation type="submission" date="2016-08" db="EMBL/GenBank/DDBJ databases">
        <title>Complete genome of Cloacibacillus porcorum.</title>
        <authorList>
            <person name="Looft T."/>
            <person name="Bayles D.O."/>
            <person name="Alt D.P."/>
        </authorList>
    </citation>
    <scope>NUCLEOTIDE SEQUENCE [LARGE SCALE GENOMIC DNA]</scope>
    <source>
        <strain evidence="2">CL-84</strain>
    </source>
</reference>
<accession>A0A1B2I8G8</accession>
<evidence type="ECO:0000313" key="2">
    <source>
        <dbReference type="EMBL" id="ANZ46217.1"/>
    </source>
</evidence>
<evidence type="ECO:0000256" key="1">
    <source>
        <dbReference type="SAM" id="SignalP"/>
    </source>
</evidence>
<dbReference type="GeneID" id="83059070"/>
<feature type="chain" id="PRO_5008539027" evidence="1">
    <location>
        <begin position="22"/>
        <end position="492"/>
    </location>
</feature>
<name>A0A1B2I8G8_9BACT</name>
<sequence>MRRGFFTIFLFLCLLCAPVRAEAVKLSIEIPSVYETVLESGRDFYVAGRIDREGISPAELPIDIRVEVAEAGLMRDGIRIPLRTVESHVDRTSGLTPRRDIWFRYEGKAPWTKLSPEELMASPPPDLVYRHGDPQSFYDPRLKAAVTEEGYAALVQGGNTKDFDSDYKKLYRDDLEWKYYRVTVSAISGGRVLAERYVDVMLGSVPDKMLARFSPPAHMKKVTEFAAARGYRIYGDPFPGYWFRGLPGTYEIPLRWRFNDALEYNSGRVHAVLYNIPEKRSASQEVELGRIAFEGRMFRDDEVWFYCYDTGEPSLKYAAWDGEHVKDGKIIKLYEGERLRFTRAEIGARPEKYFPTRNAGNVDWNVYDSVAAAPGLPVTLYGVVPPIQPPLSEVEQNDDGTYTIKNRIAKIRYRLEEKSTGEVIEKDFPTGLERYYDPRDEKWASPSIYEFRHTITVPGGGKRRLYTVTTEAFDSRGEPVGGAETMFYLWIR</sequence>
<gene>
    <name evidence="2" type="ORF">BED41_14575</name>
</gene>
<organism evidence="2 3">
    <name type="scientific">Cloacibacillus porcorum</name>
    <dbReference type="NCBI Taxonomy" id="1197717"/>
    <lineage>
        <taxon>Bacteria</taxon>
        <taxon>Thermotogati</taxon>
        <taxon>Synergistota</taxon>
        <taxon>Synergistia</taxon>
        <taxon>Synergistales</taxon>
        <taxon>Synergistaceae</taxon>
        <taxon>Cloacibacillus</taxon>
    </lineage>
</organism>
<protein>
    <submittedName>
        <fullName evidence="2">Uncharacterized protein</fullName>
    </submittedName>
</protein>
<feature type="signal peptide" evidence="1">
    <location>
        <begin position="1"/>
        <end position="21"/>
    </location>
</feature>
<proteinExistence type="predicted"/>
<dbReference type="KEGG" id="cpor:BED41_14575"/>
<dbReference type="AlphaFoldDB" id="A0A1B2I8G8"/>
<dbReference type="Proteomes" id="UP000093044">
    <property type="component" value="Chromosome"/>
</dbReference>
<dbReference type="OrthoDB" id="1762678at2"/>
<dbReference type="RefSeq" id="WP_066747946.1">
    <property type="nucleotide sequence ID" value="NZ_CP016757.1"/>
</dbReference>
<dbReference type="STRING" id="1197717.BED41_14575"/>
<keyword evidence="3" id="KW-1185">Reference proteome</keyword>
<evidence type="ECO:0000313" key="3">
    <source>
        <dbReference type="Proteomes" id="UP000093044"/>
    </source>
</evidence>
<keyword evidence="1" id="KW-0732">Signal</keyword>
<dbReference type="EMBL" id="CP016757">
    <property type="protein sequence ID" value="ANZ46217.1"/>
    <property type="molecule type" value="Genomic_DNA"/>
</dbReference>